<reference evidence="1" key="1">
    <citation type="submission" date="2022-06" db="EMBL/GenBank/DDBJ databases">
        <title>Isolation of gut microbiota from human fecal samples.</title>
        <authorList>
            <person name="Pamer E.G."/>
            <person name="Barat B."/>
            <person name="Waligurski E."/>
            <person name="Medina S."/>
            <person name="Paddock L."/>
            <person name="Mostad J."/>
        </authorList>
    </citation>
    <scope>NUCLEOTIDE SEQUENCE</scope>
    <source>
        <strain evidence="1">DFI.9.91</strain>
    </source>
</reference>
<proteinExistence type="predicted"/>
<accession>A0AAW5JRL5</accession>
<comment type="caution">
    <text evidence="1">The sequence shown here is derived from an EMBL/GenBank/DDBJ whole genome shotgun (WGS) entry which is preliminary data.</text>
</comment>
<sequence>MTYREYLVQHPVEAAACLLKNDSMEDWRWFVGEFTPCGEKMIKVEHAAAGCLGNEGYAVR</sequence>
<name>A0AAW5JRL5_9FIRM</name>
<protein>
    <submittedName>
        <fullName evidence="1">Leucine-rich repeat domain-containing protein</fullName>
    </submittedName>
</protein>
<evidence type="ECO:0000313" key="1">
    <source>
        <dbReference type="EMBL" id="MCQ4772043.1"/>
    </source>
</evidence>
<dbReference type="Proteomes" id="UP001204562">
    <property type="component" value="Unassembled WGS sequence"/>
</dbReference>
<organism evidence="1 2">
    <name type="scientific">Intestinimonas massiliensis</name>
    <name type="common">ex Afouda et al. 2020</name>
    <dbReference type="NCBI Taxonomy" id="1673721"/>
    <lineage>
        <taxon>Bacteria</taxon>
        <taxon>Bacillati</taxon>
        <taxon>Bacillota</taxon>
        <taxon>Clostridia</taxon>
        <taxon>Eubacteriales</taxon>
        <taxon>Intestinimonas</taxon>
    </lineage>
</organism>
<dbReference type="AlphaFoldDB" id="A0AAW5JRL5"/>
<evidence type="ECO:0000313" key="2">
    <source>
        <dbReference type="Proteomes" id="UP001204562"/>
    </source>
</evidence>
<feature type="non-terminal residue" evidence="1">
    <location>
        <position position="60"/>
    </location>
</feature>
<dbReference type="EMBL" id="JANFYS010000310">
    <property type="protein sequence ID" value="MCQ4772043.1"/>
    <property type="molecule type" value="Genomic_DNA"/>
</dbReference>
<gene>
    <name evidence="1" type="ORF">NE579_16700</name>
</gene>